<organism evidence="3 4">
    <name type="scientific">Imshaugia aleurites</name>
    <dbReference type="NCBI Taxonomy" id="172621"/>
    <lineage>
        <taxon>Eukaryota</taxon>
        <taxon>Fungi</taxon>
        <taxon>Dikarya</taxon>
        <taxon>Ascomycota</taxon>
        <taxon>Pezizomycotina</taxon>
        <taxon>Lecanoromycetes</taxon>
        <taxon>OSLEUM clade</taxon>
        <taxon>Lecanoromycetidae</taxon>
        <taxon>Lecanorales</taxon>
        <taxon>Lecanorineae</taxon>
        <taxon>Parmeliaceae</taxon>
        <taxon>Imshaugia</taxon>
    </lineage>
</organism>
<dbReference type="PANTHER" id="PTHR14187:SF82">
    <property type="entry name" value="FAMILY CHAPERONE, PUTATIVE (AFU_ORTHOLOGUE AFUA_7G08575)-RELATED"/>
    <property type="match status" value="1"/>
</dbReference>
<dbReference type="InterPro" id="IPR013126">
    <property type="entry name" value="Hsp_70_fam"/>
</dbReference>
<dbReference type="GO" id="GO:0005524">
    <property type="term" value="F:ATP binding"/>
    <property type="evidence" value="ECO:0007669"/>
    <property type="project" value="UniProtKB-KW"/>
</dbReference>
<sequence>MSTSAGEQQVGQVGKDEPSRKIVMAVDFGTTFSGLAWAQTRKPEVQTAIMQWPDATSGGMEGISNEKVPTELQYDGHNYKWGYQIGEDDQRHQWFKLDLDPSQSRATSELARNYIDPMAAPPSYDASPEQLVTDYLTALRKHAEQILRYKLPRSALQSLSVEYIITVPAVWSDAAQAKTRLCAEQAGMGLSCALHIISEPEAAAVYALDVLDPHIIEVGDTFVLCDAGGGTVDLISYKVTALKPTLEITEITPGTGLLCGSSFLNRRFEKFLEDKLGKQPGWDKDVLDEAMKRFENVTKRTFRGTAGEEFKIPVHGLLDNPRLGISRGKLTLSGDDVREIFEPVVHEVNKLVMDQVRAAKQATKIPRAVVIVGGFGQNAYLRDCLRAVLASSNVEVIQSPNGWTAVVRGALMRGLATTSPTFASVKISGRCARKHYGLEIHVDFIKGVHDETRRFFSPYRGKDMIHVMRWFIKKGQTVQEDTPVRFGYRAVRLETYGHPSIIEMEIDAYSDRNDSGAHMYRDSDDVARLVDVKADLSQIPFSAFPRFTGADGRSYIKIDIQIEITYYSAYTKYELIYDGKNYGPVAAEYV</sequence>
<dbReference type="Pfam" id="PF00012">
    <property type="entry name" value="HSP70"/>
    <property type="match status" value="1"/>
</dbReference>
<dbReference type="EMBL" id="CAJPDT010000002">
    <property type="protein sequence ID" value="CAF9905759.1"/>
    <property type="molecule type" value="Genomic_DNA"/>
</dbReference>
<dbReference type="PANTHER" id="PTHR14187">
    <property type="entry name" value="ALPHA KINASE/ELONGATION FACTOR 2 KINASE"/>
    <property type="match status" value="1"/>
</dbReference>
<gene>
    <name evidence="3" type="ORF">IMSHALPRED_003965</name>
</gene>
<evidence type="ECO:0000313" key="4">
    <source>
        <dbReference type="Proteomes" id="UP000664534"/>
    </source>
</evidence>
<protein>
    <recommendedName>
        <fullName evidence="5">Actin-like ATPase domain-containing protein</fullName>
    </recommendedName>
</protein>
<dbReference type="SUPFAM" id="SSF53067">
    <property type="entry name" value="Actin-like ATPase domain"/>
    <property type="match status" value="2"/>
</dbReference>
<evidence type="ECO:0000313" key="3">
    <source>
        <dbReference type="EMBL" id="CAF9905759.1"/>
    </source>
</evidence>
<dbReference type="OrthoDB" id="2963168at2759"/>
<reference evidence="3" key="1">
    <citation type="submission" date="2021-03" db="EMBL/GenBank/DDBJ databases">
        <authorList>
            <person name="Tagirdzhanova G."/>
        </authorList>
    </citation>
    <scope>NUCLEOTIDE SEQUENCE</scope>
</reference>
<comment type="caution">
    <text evidence="3">The sequence shown here is derived from an EMBL/GenBank/DDBJ whole genome shotgun (WGS) entry which is preliminary data.</text>
</comment>
<keyword evidence="2" id="KW-0067">ATP-binding</keyword>
<keyword evidence="1" id="KW-0547">Nucleotide-binding</keyword>
<dbReference type="Proteomes" id="UP000664534">
    <property type="component" value="Unassembled WGS sequence"/>
</dbReference>
<dbReference type="InterPro" id="IPR043129">
    <property type="entry name" value="ATPase_NBD"/>
</dbReference>
<name>A0A8H3EIA7_9LECA</name>
<accession>A0A8H3EIA7</accession>
<evidence type="ECO:0008006" key="5">
    <source>
        <dbReference type="Google" id="ProtNLM"/>
    </source>
</evidence>
<proteinExistence type="predicted"/>
<dbReference type="AlphaFoldDB" id="A0A8H3EIA7"/>
<evidence type="ECO:0000256" key="1">
    <source>
        <dbReference type="ARBA" id="ARBA00022741"/>
    </source>
</evidence>
<dbReference type="Gene3D" id="3.30.420.40">
    <property type="match status" value="1"/>
</dbReference>
<dbReference type="CDD" id="cd10170">
    <property type="entry name" value="ASKHA_NBD_HSP70"/>
    <property type="match status" value="1"/>
</dbReference>
<evidence type="ECO:0000256" key="2">
    <source>
        <dbReference type="ARBA" id="ARBA00022840"/>
    </source>
</evidence>
<dbReference type="GO" id="GO:0140662">
    <property type="term" value="F:ATP-dependent protein folding chaperone"/>
    <property type="evidence" value="ECO:0007669"/>
    <property type="project" value="InterPro"/>
</dbReference>
<keyword evidence="4" id="KW-1185">Reference proteome</keyword>